<keyword evidence="1" id="KW-1133">Transmembrane helix</keyword>
<dbReference type="Proteomes" id="UP000178606">
    <property type="component" value="Unassembled WGS sequence"/>
</dbReference>
<evidence type="ECO:0000256" key="1">
    <source>
        <dbReference type="SAM" id="Phobius"/>
    </source>
</evidence>
<keyword evidence="1" id="KW-0472">Membrane</keyword>
<name>A0A1F6C999_HANXR</name>
<protein>
    <submittedName>
        <fullName evidence="2">Uncharacterized protein</fullName>
    </submittedName>
</protein>
<keyword evidence="1" id="KW-0812">Transmembrane</keyword>
<feature type="transmembrane region" description="Helical" evidence="1">
    <location>
        <begin position="46"/>
        <end position="65"/>
    </location>
</feature>
<comment type="caution">
    <text evidence="2">The sequence shown here is derived from an EMBL/GenBank/DDBJ whole genome shotgun (WGS) entry which is preliminary data.</text>
</comment>
<organism evidence="2 3">
    <name type="scientific">Handelsmanbacteria sp. (strain RIFCSPLOWO2_12_FULL_64_10)</name>
    <dbReference type="NCBI Taxonomy" id="1817868"/>
    <lineage>
        <taxon>Bacteria</taxon>
        <taxon>Candidatus Handelsmaniibacteriota</taxon>
    </lineage>
</organism>
<accession>A0A1F6C999</accession>
<gene>
    <name evidence="2" type="ORF">A3F84_12155</name>
</gene>
<proteinExistence type="predicted"/>
<reference evidence="2 3" key="1">
    <citation type="journal article" date="2016" name="Nat. Commun.">
        <title>Thousands of microbial genomes shed light on interconnected biogeochemical processes in an aquifer system.</title>
        <authorList>
            <person name="Anantharaman K."/>
            <person name="Brown C.T."/>
            <person name="Hug L.A."/>
            <person name="Sharon I."/>
            <person name="Castelle C.J."/>
            <person name="Probst A.J."/>
            <person name="Thomas B.C."/>
            <person name="Singh A."/>
            <person name="Wilkins M.J."/>
            <person name="Karaoz U."/>
            <person name="Brodie E.L."/>
            <person name="Williams K.H."/>
            <person name="Hubbard S.S."/>
            <person name="Banfield J.F."/>
        </authorList>
    </citation>
    <scope>NUCLEOTIDE SEQUENCE [LARGE SCALE GENOMIC DNA]</scope>
    <source>
        <strain evidence="3">RIFCSPLOWO2_12_FULL_64_10</strain>
    </source>
</reference>
<feature type="transmembrane region" description="Helical" evidence="1">
    <location>
        <begin position="21"/>
        <end position="40"/>
    </location>
</feature>
<evidence type="ECO:0000313" key="2">
    <source>
        <dbReference type="EMBL" id="OGG45749.1"/>
    </source>
</evidence>
<dbReference type="AlphaFoldDB" id="A0A1F6C999"/>
<evidence type="ECO:0000313" key="3">
    <source>
        <dbReference type="Proteomes" id="UP000178606"/>
    </source>
</evidence>
<dbReference type="EMBL" id="MFKF01000366">
    <property type="protein sequence ID" value="OGG45749.1"/>
    <property type="molecule type" value="Genomic_DNA"/>
</dbReference>
<sequence>MGDEKKGRTFGDTVARIVAKVRTILLVVGILVGVGLVAALRLQLDLIATLFSGIFAVTLTLYVFVRLWPPPKGEEEAARQAEEAKALVARVEAETRPGPLRVQRGQVKLSQRATQVLAMTIKGMIGREREKRN</sequence>